<dbReference type="SUPFAM" id="SSF53448">
    <property type="entry name" value="Nucleotide-diphospho-sugar transferases"/>
    <property type="match status" value="1"/>
</dbReference>
<keyword evidence="6" id="KW-1185">Reference proteome</keyword>
<gene>
    <name evidence="5" type="ORF">HCT14_01550</name>
</gene>
<evidence type="ECO:0000256" key="2">
    <source>
        <dbReference type="ARBA" id="ARBA00022679"/>
    </source>
</evidence>
<evidence type="ECO:0000256" key="3">
    <source>
        <dbReference type="ARBA" id="ARBA00022723"/>
    </source>
</evidence>
<dbReference type="GO" id="GO:0046872">
    <property type="term" value="F:metal ion binding"/>
    <property type="evidence" value="ECO:0007669"/>
    <property type="project" value="UniProtKB-KW"/>
</dbReference>
<dbReference type="AlphaFoldDB" id="A0A968KVU4"/>
<dbReference type="InterPro" id="IPR002495">
    <property type="entry name" value="Glyco_trans_8"/>
</dbReference>
<keyword evidence="4" id="KW-1133">Transmembrane helix</keyword>
<proteinExistence type="predicted"/>
<evidence type="ECO:0008006" key="7">
    <source>
        <dbReference type="Google" id="ProtNLM"/>
    </source>
</evidence>
<dbReference type="InterPro" id="IPR029044">
    <property type="entry name" value="Nucleotide-diphossugar_trans"/>
</dbReference>
<dbReference type="InterPro" id="IPR050748">
    <property type="entry name" value="Glycosyltrans_8_dom-fam"/>
</dbReference>
<dbReference type="RefSeq" id="WP_167699807.1">
    <property type="nucleotide sequence ID" value="NZ_CP118174.1"/>
</dbReference>
<keyword evidence="3" id="KW-0479">Metal-binding</keyword>
<name>A0A968KVU4_9SPIO</name>
<dbReference type="Gene3D" id="3.90.550.10">
    <property type="entry name" value="Spore Coat Polysaccharide Biosynthesis Protein SpsA, Chain A"/>
    <property type="match status" value="1"/>
</dbReference>
<protein>
    <recommendedName>
        <fullName evidence="7">Glycosyltransferase family 8 protein</fullName>
    </recommendedName>
</protein>
<reference evidence="5 6" key="1">
    <citation type="submission" date="2020-03" db="EMBL/GenBank/DDBJ databases">
        <title>Spirochaetal bacteria isolated from arthropods constitute a novel genus Entomospira genus novum within the order Spirochaetales.</title>
        <authorList>
            <person name="Grana-Miraglia L."/>
            <person name="Sikutova S."/>
            <person name="Fingerle V."/>
            <person name="Sing A."/>
            <person name="Castillo-Ramirez S."/>
            <person name="Margos G."/>
            <person name="Rudolf I."/>
        </authorList>
    </citation>
    <scope>NUCLEOTIDE SEQUENCE [LARGE SCALE GENOMIC DNA]</scope>
    <source>
        <strain evidence="5 6">BR193</strain>
    </source>
</reference>
<dbReference type="EMBL" id="JAATLJ010000001">
    <property type="protein sequence ID" value="NIZ40200.1"/>
    <property type="molecule type" value="Genomic_DNA"/>
</dbReference>
<keyword evidence="2" id="KW-0808">Transferase</keyword>
<comment type="caution">
    <text evidence="5">The sequence shown here is derived from an EMBL/GenBank/DDBJ whole genome shotgun (WGS) entry which is preliminary data.</text>
</comment>
<keyword evidence="4" id="KW-0812">Transmembrane</keyword>
<feature type="transmembrane region" description="Helical" evidence="4">
    <location>
        <begin position="330"/>
        <end position="350"/>
    </location>
</feature>
<dbReference type="PANTHER" id="PTHR13778:SF47">
    <property type="entry name" value="LIPOPOLYSACCHARIDE 1,3-GALACTOSYLTRANSFERASE"/>
    <property type="match status" value="1"/>
</dbReference>
<evidence type="ECO:0000313" key="6">
    <source>
        <dbReference type="Proteomes" id="UP000711995"/>
    </source>
</evidence>
<sequence length="353" mass="41560">MRVSIAYAITENYVKQLLTSITSIFDSARSETSFSIYVAVYQPSEVFSKLLQEYIQTNHPQSTLEILSIQNKDYQRIPVLSGWLPEASFRLLLPRLLPEKDRILYLDADTIIMDDLSELMCLDMKDIMVAGVMDIEGQHIDARERLIYLAQLDGSMDYDTMMEHVMQHGYINSGVLLMNLAYWREANITDQLLALFHLPISRWVFPDQDFINYAIMKKGIRHVLYLPVTYNCMELYYPQNLKDNRLNLETAKQVLSYKYRNQLVDMQHFDSERIKIIHMVSQAPWQKYQYPSAYYSLYKPYAERVQMQLPTRYEYVVYTMKKELHKLCGYKSLLVLTVLLGFISALVFFGEIW</sequence>
<dbReference type="Proteomes" id="UP000711995">
    <property type="component" value="Unassembled WGS sequence"/>
</dbReference>
<organism evidence="5 6">
    <name type="scientific">Entomospira entomophila</name>
    <dbReference type="NCBI Taxonomy" id="2719988"/>
    <lineage>
        <taxon>Bacteria</taxon>
        <taxon>Pseudomonadati</taxon>
        <taxon>Spirochaetota</taxon>
        <taxon>Spirochaetia</taxon>
        <taxon>Spirochaetales</taxon>
        <taxon>Spirochaetaceae</taxon>
        <taxon>Entomospira</taxon>
    </lineage>
</organism>
<dbReference type="GO" id="GO:0016757">
    <property type="term" value="F:glycosyltransferase activity"/>
    <property type="evidence" value="ECO:0007669"/>
    <property type="project" value="UniProtKB-KW"/>
</dbReference>
<keyword evidence="4" id="KW-0472">Membrane</keyword>
<accession>A0A968KVU4</accession>
<evidence type="ECO:0000313" key="5">
    <source>
        <dbReference type="EMBL" id="NIZ40200.1"/>
    </source>
</evidence>
<evidence type="ECO:0000256" key="1">
    <source>
        <dbReference type="ARBA" id="ARBA00022676"/>
    </source>
</evidence>
<dbReference type="PANTHER" id="PTHR13778">
    <property type="entry name" value="GLYCOSYLTRANSFERASE 8 DOMAIN-CONTAINING PROTEIN"/>
    <property type="match status" value="1"/>
</dbReference>
<dbReference type="Pfam" id="PF01501">
    <property type="entry name" value="Glyco_transf_8"/>
    <property type="match status" value="1"/>
</dbReference>
<keyword evidence="1" id="KW-0328">Glycosyltransferase</keyword>
<evidence type="ECO:0000256" key="4">
    <source>
        <dbReference type="SAM" id="Phobius"/>
    </source>
</evidence>